<organism evidence="4 5">
    <name type="scientific">Penicillium chermesinum</name>
    <dbReference type="NCBI Taxonomy" id="63820"/>
    <lineage>
        <taxon>Eukaryota</taxon>
        <taxon>Fungi</taxon>
        <taxon>Dikarya</taxon>
        <taxon>Ascomycota</taxon>
        <taxon>Pezizomycotina</taxon>
        <taxon>Eurotiomycetes</taxon>
        <taxon>Eurotiomycetidae</taxon>
        <taxon>Eurotiales</taxon>
        <taxon>Aspergillaceae</taxon>
        <taxon>Penicillium</taxon>
    </lineage>
</organism>
<reference evidence="4" key="1">
    <citation type="submission" date="2022-11" db="EMBL/GenBank/DDBJ databases">
        <authorList>
            <person name="Petersen C."/>
        </authorList>
    </citation>
    <scope>NUCLEOTIDE SEQUENCE</scope>
    <source>
        <strain evidence="4">IBT 19713</strain>
    </source>
</reference>
<keyword evidence="5" id="KW-1185">Reference proteome</keyword>
<evidence type="ECO:0000259" key="3">
    <source>
        <dbReference type="SMART" id="SM00906"/>
    </source>
</evidence>
<dbReference type="PANTHER" id="PTHR47425">
    <property type="entry name" value="FARB-RELATED"/>
    <property type="match status" value="1"/>
</dbReference>
<evidence type="ECO:0000256" key="1">
    <source>
        <dbReference type="ARBA" id="ARBA00023242"/>
    </source>
</evidence>
<evidence type="ECO:0000313" key="4">
    <source>
        <dbReference type="EMBL" id="KAJ5214910.1"/>
    </source>
</evidence>
<evidence type="ECO:0000256" key="2">
    <source>
        <dbReference type="SAM" id="MobiDB-lite"/>
    </source>
</evidence>
<feature type="compositionally biased region" description="Basic residues" evidence="2">
    <location>
        <begin position="30"/>
        <end position="39"/>
    </location>
</feature>
<gene>
    <name evidence="4" type="ORF">N7468_010589</name>
</gene>
<dbReference type="CDD" id="cd12148">
    <property type="entry name" value="fungal_TF_MHR"/>
    <property type="match status" value="1"/>
</dbReference>
<dbReference type="SMART" id="SM00906">
    <property type="entry name" value="Fungal_trans"/>
    <property type="match status" value="1"/>
</dbReference>
<comment type="caution">
    <text evidence="4">The sequence shown here is derived from an EMBL/GenBank/DDBJ whole genome shotgun (WGS) entry which is preliminary data.</text>
</comment>
<dbReference type="OrthoDB" id="4161332at2759"/>
<protein>
    <recommendedName>
        <fullName evidence="3">Xylanolytic transcriptional activator regulatory domain-containing protein</fullName>
    </recommendedName>
</protein>
<dbReference type="Proteomes" id="UP001150941">
    <property type="component" value="Unassembled WGS sequence"/>
</dbReference>
<dbReference type="AlphaFoldDB" id="A0A9W9TAX0"/>
<dbReference type="GO" id="GO:0006351">
    <property type="term" value="P:DNA-templated transcription"/>
    <property type="evidence" value="ECO:0007669"/>
    <property type="project" value="InterPro"/>
</dbReference>
<proteinExistence type="predicted"/>
<dbReference type="InterPro" id="IPR007219">
    <property type="entry name" value="XnlR_reg_dom"/>
</dbReference>
<dbReference type="GeneID" id="83207188"/>
<accession>A0A9W9TAX0</accession>
<dbReference type="GO" id="GO:0003677">
    <property type="term" value="F:DNA binding"/>
    <property type="evidence" value="ECO:0007669"/>
    <property type="project" value="InterPro"/>
</dbReference>
<dbReference type="GO" id="GO:0008270">
    <property type="term" value="F:zinc ion binding"/>
    <property type="evidence" value="ECO:0007669"/>
    <property type="project" value="InterPro"/>
</dbReference>
<sequence>MQRNPDRPPCTNCQNEAVINKGVVCEILPRKKHRPRVSRRKDGEPRNGIPSAYQSGAAESTSVEVEEEPLPDDSAHTYIGDNRGPRQSVYDLCHPRVPQEAHTSPNALTAGNISNRRTVFQPHELEYISQQGGFSWLPRNVSDALVRCYFAHVHFFLPVLEPSKFLDAYTTKENQDMNLLLLWSVFLAATNFVEADVLQQAGFSSRKAMKRAMYKRAKCFYDIDHSSDTLTLIQSVLLLSYWYSDAQEHTGASYWIGIAITLAQSIGLHRDPNTQSRNISHSQVEGKRHLTCRLWWTCVIRDRWVSLAKGRPMRIHDEDHDVKLPVMSDILNEFHTVSPEAQRQFLPPDLDKLADIWISLVKISDTLGRILRMHYRLKGPKPGVNDIDSLFHELYACQPPPLSALLDTSDIVRLHDCHIQIFHQAALTVLYRPYVLNAPASFPENSSSAWQKMVQGRARAAASTTNAFLERIIELDAVKKIKPMFITSLIPAMQIHLFDCKAGNALQANLGQNKLQLCMLILDNLRDTYWSAGVMFRLFDRAQKILLSQGNDSGPLASRNLDSPSMATPAPPPAPVGQDHVNTSPTDRVIPQFDHFPSHGAPPISLGGGMLHPNTMPGPDFNAVEQILSPGFYLSDVDTQSLLMNYSAHPADGGFPANYYDIQ</sequence>
<dbReference type="Pfam" id="PF04082">
    <property type="entry name" value="Fungal_trans"/>
    <property type="match status" value="1"/>
</dbReference>
<feature type="region of interest" description="Disordered" evidence="2">
    <location>
        <begin position="29"/>
        <end position="81"/>
    </location>
</feature>
<dbReference type="PANTHER" id="PTHR47425:SF3">
    <property type="entry name" value="ZN(II)2CYS6 TRANSCRIPTION FACTOR (EUROFUNG)"/>
    <property type="match status" value="1"/>
</dbReference>
<keyword evidence="1" id="KW-0539">Nucleus</keyword>
<name>A0A9W9TAX0_9EURO</name>
<dbReference type="InterPro" id="IPR052761">
    <property type="entry name" value="Fungal_Detox/Toxin_TFs"/>
</dbReference>
<feature type="region of interest" description="Disordered" evidence="2">
    <location>
        <begin position="553"/>
        <end position="594"/>
    </location>
</feature>
<feature type="domain" description="Xylanolytic transcriptional activator regulatory" evidence="3">
    <location>
        <begin position="252"/>
        <end position="331"/>
    </location>
</feature>
<evidence type="ECO:0000313" key="5">
    <source>
        <dbReference type="Proteomes" id="UP001150941"/>
    </source>
</evidence>
<reference evidence="4" key="2">
    <citation type="journal article" date="2023" name="IMA Fungus">
        <title>Comparative genomic study of the Penicillium genus elucidates a diverse pangenome and 15 lateral gene transfer events.</title>
        <authorList>
            <person name="Petersen C."/>
            <person name="Sorensen T."/>
            <person name="Nielsen M.R."/>
            <person name="Sondergaard T.E."/>
            <person name="Sorensen J.L."/>
            <person name="Fitzpatrick D.A."/>
            <person name="Frisvad J.C."/>
            <person name="Nielsen K.L."/>
        </authorList>
    </citation>
    <scope>NUCLEOTIDE SEQUENCE</scope>
    <source>
        <strain evidence="4">IBT 19713</strain>
    </source>
</reference>
<dbReference type="RefSeq" id="XP_058325407.1">
    <property type="nucleotide sequence ID" value="XM_058479884.1"/>
</dbReference>
<dbReference type="EMBL" id="JAPQKS010000009">
    <property type="protein sequence ID" value="KAJ5214910.1"/>
    <property type="molecule type" value="Genomic_DNA"/>
</dbReference>